<feature type="domain" description="Formyl transferase N-terminal" evidence="6">
    <location>
        <begin position="1"/>
        <end position="179"/>
    </location>
</feature>
<gene>
    <name evidence="5 8" type="primary">fmt</name>
    <name evidence="8" type="ORF">VPK24_01300</name>
</gene>
<feature type="binding site" evidence="5">
    <location>
        <begin position="111"/>
        <end position="114"/>
    </location>
    <ligand>
        <name>(6S)-5,6,7,8-tetrahydrofolate</name>
        <dbReference type="ChEBI" id="CHEBI:57453"/>
    </ligand>
</feature>
<comment type="caution">
    <text evidence="8">The sequence shown here is derived from an EMBL/GenBank/DDBJ whole genome shotgun (WGS) entry which is preliminary data.</text>
</comment>
<comment type="function">
    <text evidence="5">Attaches a formyl group to the free amino group of methionyl-tRNA(fMet). The formyl group appears to play a dual role in the initiator identity of N-formylmethionyl-tRNA by promoting its recognition by IF2 and preventing the misappropriation of this tRNA by the elongation apparatus.</text>
</comment>
<dbReference type="NCBIfam" id="TIGR00460">
    <property type="entry name" value="fmt"/>
    <property type="match status" value="1"/>
</dbReference>
<dbReference type="RefSeq" id="WP_393010019.1">
    <property type="nucleotide sequence ID" value="NZ_JAZAQF010000006.1"/>
</dbReference>
<dbReference type="EC" id="2.1.2.9" evidence="2 5"/>
<dbReference type="PANTHER" id="PTHR11138">
    <property type="entry name" value="METHIONYL-TRNA FORMYLTRANSFERASE"/>
    <property type="match status" value="1"/>
</dbReference>
<organism evidence="8 9">
    <name type="scientific">Limnothrix redekei LRLZ20PSL1</name>
    <dbReference type="NCBI Taxonomy" id="3112953"/>
    <lineage>
        <taxon>Bacteria</taxon>
        <taxon>Bacillati</taxon>
        <taxon>Cyanobacteriota</taxon>
        <taxon>Cyanophyceae</taxon>
        <taxon>Pseudanabaenales</taxon>
        <taxon>Pseudanabaenaceae</taxon>
        <taxon>Limnothrix</taxon>
    </lineage>
</organism>
<dbReference type="InterPro" id="IPR011034">
    <property type="entry name" value="Formyl_transferase-like_C_sf"/>
</dbReference>
<dbReference type="CDD" id="cd08704">
    <property type="entry name" value="Met_tRNA_FMT_C"/>
    <property type="match status" value="1"/>
</dbReference>
<dbReference type="SUPFAM" id="SSF53328">
    <property type="entry name" value="Formyltransferase"/>
    <property type="match status" value="1"/>
</dbReference>
<dbReference type="HAMAP" id="MF_00182">
    <property type="entry name" value="Formyl_trans"/>
    <property type="match status" value="1"/>
</dbReference>
<name>A0ABW7C6E1_9CYAN</name>
<dbReference type="Proteomes" id="UP001604335">
    <property type="component" value="Unassembled WGS sequence"/>
</dbReference>
<dbReference type="InterPro" id="IPR036477">
    <property type="entry name" value="Formyl_transf_N_sf"/>
</dbReference>
<evidence type="ECO:0000313" key="8">
    <source>
        <dbReference type="EMBL" id="MFG3816257.1"/>
    </source>
</evidence>
<evidence type="ECO:0000256" key="2">
    <source>
        <dbReference type="ARBA" id="ARBA00012261"/>
    </source>
</evidence>
<evidence type="ECO:0000256" key="5">
    <source>
        <dbReference type="HAMAP-Rule" id="MF_00182"/>
    </source>
</evidence>
<reference evidence="9" key="1">
    <citation type="journal article" date="2024" name="Algal Res.">
        <title>Biochemical, toxicological and genomic investigation of a high-biomass producing Limnothrix strain isolated from Italian shallow drinking water reservoir.</title>
        <authorList>
            <person name="Simonazzi M."/>
            <person name="Shishido T.K."/>
            <person name="Delbaje E."/>
            <person name="Wahlsten M."/>
            <person name="Fewer D.P."/>
            <person name="Sivonen K."/>
            <person name="Pezzolesi L."/>
            <person name="Pistocchi R."/>
        </authorList>
    </citation>
    <scope>NUCLEOTIDE SEQUENCE [LARGE SCALE GENOMIC DNA]</scope>
    <source>
        <strain evidence="9">LRLZ20PSL1</strain>
    </source>
</reference>
<dbReference type="InterPro" id="IPR005794">
    <property type="entry name" value="Fmt"/>
</dbReference>
<dbReference type="InterPro" id="IPR002376">
    <property type="entry name" value="Formyl_transf_N"/>
</dbReference>
<dbReference type="EMBL" id="JAZAQF010000006">
    <property type="protein sequence ID" value="MFG3816257.1"/>
    <property type="molecule type" value="Genomic_DNA"/>
</dbReference>
<dbReference type="InterPro" id="IPR041711">
    <property type="entry name" value="Met-tRNA-FMT_N"/>
</dbReference>
<dbReference type="GO" id="GO:0004479">
    <property type="term" value="F:methionyl-tRNA formyltransferase activity"/>
    <property type="evidence" value="ECO:0007669"/>
    <property type="project" value="UniProtKB-EC"/>
</dbReference>
<keyword evidence="3 5" id="KW-0808">Transferase</keyword>
<evidence type="ECO:0000259" key="6">
    <source>
        <dbReference type="Pfam" id="PF00551"/>
    </source>
</evidence>
<dbReference type="InterPro" id="IPR044135">
    <property type="entry name" value="Met-tRNA-FMT_C"/>
</dbReference>
<dbReference type="InterPro" id="IPR005793">
    <property type="entry name" value="Formyl_trans_C"/>
</dbReference>
<proteinExistence type="inferred from homology"/>
<protein>
    <recommendedName>
        <fullName evidence="2 5">Methionyl-tRNA formyltransferase</fullName>
        <ecNumber evidence="2 5">2.1.2.9</ecNumber>
    </recommendedName>
</protein>
<evidence type="ECO:0000256" key="3">
    <source>
        <dbReference type="ARBA" id="ARBA00022679"/>
    </source>
</evidence>
<dbReference type="CDD" id="cd08646">
    <property type="entry name" value="FMT_core_Met-tRNA-FMT_N"/>
    <property type="match status" value="1"/>
</dbReference>
<evidence type="ECO:0000313" key="9">
    <source>
        <dbReference type="Proteomes" id="UP001604335"/>
    </source>
</evidence>
<evidence type="ECO:0000256" key="4">
    <source>
        <dbReference type="ARBA" id="ARBA00022917"/>
    </source>
</evidence>
<feature type="domain" description="Formyl transferase C-terminal" evidence="7">
    <location>
        <begin position="205"/>
        <end position="325"/>
    </location>
</feature>
<accession>A0ABW7C6E1</accession>
<keyword evidence="9" id="KW-1185">Reference proteome</keyword>
<comment type="similarity">
    <text evidence="1 5">Belongs to the Fmt family.</text>
</comment>
<comment type="catalytic activity">
    <reaction evidence="5">
        <text>L-methionyl-tRNA(fMet) + (6R)-10-formyltetrahydrofolate = N-formyl-L-methionyl-tRNA(fMet) + (6S)-5,6,7,8-tetrahydrofolate + H(+)</text>
        <dbReference type="Rhea" id="RHEA:24380"/>
        <dbReference type="Rhea" id="RHEA-COMP:9952"/>
        <dbReference type="Rhea" id="RHEA-COMP:9953"/>
        <dbReference type="ChEBI" id="CHEBI:15378"/>
        <dbReference type="ChEBI" id="CHEBI:57453"/>
        <dbReference type="ChEBI" id="CHEBI:78530"/>
        <dbReference type="ChEBI" id="CHEBI:78844"/>
        <dbReference type="ChEBI" id="CHEBI:195366"/>
        <dbReference type="EC" id="2.1.2.9"/>
    </reaction>
</comment>
<sequence length="337" mass="36272">MRLVFFGTPTFAVPSLQRLINEPDFEVLAVVTQPDRRRGRGSDLIPSPVKQLALAAGIPVWQPDRVKKDPETLDRLRATQADAFVVVAYGQLLSAEMLAMPRLGCINGHGSILPAYRGAAPIQRCLQAGDRLTGIVTMLMDEGMDTGPMLLRGDTPIDLLDHAQSLAERLAAIAADLLPPTLHGLADGSLQPQAQPAGATHAPPIKKEEWAIDWSHSALAIHNQVRAMIPNCHSQLRGNGLKLLETAPLGAAFWSQLPESFGSLAAQWENLQAQWQAIAGPPGTIVGILKGWGPVVRTGQDYLLLRQVVPAGKRPQAGWDFANGLRLQPGECLVPDA</sequence>
<dbReference type="SUPFAM" id="SSF50486">
    <property type="entry name" value="FMT C-terminal domain-like"/>
    <property type="match status" value="1"/>
</dbReference>
<evidence type="ECO:0000259" key="7">
    <source>
        <dbReference type="Pfam" id="PF02911"/>
    </source>
</evidence>
<dbReference type="Pfam" id="PF00551">
    <property type="entry name" value="Formyl_trans_N"/>
    <property type="match status" value="1"/>
</dbReference>
<keyword evidence="4 5" id="KW-0648">Protein biosynthesis</keyword>
<dbReference type="PANTHER" id="PTHR11138:SF5">
    <property type="entry name" value="METHIONYL-TRNA FORMYLTRANSFERASE, MITOCHONDRIAL"/>
    <property type="match status" value="1"/>
</dbReference>
<dbReference type="Gene3D" id="3.40.50.12230">
    <property type="match status" value="1"/>
</dbReference>
<dbReference type="Pfam" id="PF02911">
    <property type="entry name" value="Formyl_trans_C"/>
    <property type="match status" value="1"/>
</dbReference>
<evidence type="ECO:0000256" key="1">
    <source>
        <dbReference type="ARBA" id="ARBA00010699"/>
    </source>
</evidence>